<sequence>MGLEIQGLSSKCGSDQFWGIPYAQRPVERWKRGQPSWAEPSTVPEGFAQFDASGRMPQERCPQLCDGVVVGSEDCLLLNVFRPAFPESPMPVMVFIHGGSFTEGGIDSPLLDGSSLAAEEGIVIVTINYRLGALGFLTDPTLPGNGNLGMLDQQLALEWVRDNIGFFGGDAEAVTLAGQSAGAFSACLHMLAPKSRAMLQALVMESGACVALPLQEARTRTETFAAGLGCRPGPARRSPSNGSSEGADDGGLVACLTRLSLEVLIPESSERGRERYHYWAPALDGDLFLPASPATLLDPSVTPPLAPASPLNVLLGCNRDEGSVFVASTGLGGAGGTDAAYASWVRTGAMEYGQGLPPLSLAQREELLRVYPPRGDGKNAENVAAIIAHVRYACPSLFLASHYGGGHQDASEGGSVWHVQQPGRRRHIIEMRPPSAYFYTFQYVQPQECNPGSEELGCYHGSEMPYLWAKPGLTPCGDGKTNGPETAMARAMRSYWGAFVRSGGASPSRLELREGEGLGTAVVRRASEGPSLGSHGVLREDVEWPAYDDEGGGALVLQLDAGNVTAVPRDLRKQCAFWDSIDVYSK</sequence>
<evidence type="ECO:0000313" key="7">
    <source>
        <dbReference type="Proteomes" id="UP000355283"/>
    </source>
</evidence>
<reference evidence="6 7" key="1">
    <citation type="submission" date="2019-01" db="EMBL/GenBank/DDBJ databases">
        <title>Nuclear Genome Assembly of the Microalgal Biofuel strain Nannochloropsis salina CCMP1776.</title>
        <authorList>
            <person name="Hovde B."/>
        </authorList>
    </citation>
    <scope>NUCLEOTIDE SEQUENCE [LARGE SCALE GENOMIC DNA]</scope>
    <source>
        <strain evidence="6 7">CCMP1776</strain>
    </source>
</reference>
<evidence type="ECO:0000256" key="2">
    <source>
        <dbReference type="ARBA" id="ARBA00022801"/>
    </source>
</evidence>
<dbReference type="SUPFAM" id="SSF53474">
    <property type="entry name" value="alpha/beta-Hydrolases"/>
    <property type="match status" value="1"/>
</dbReference>
<dbReference type="Proteomes" id="UP000355283">
    <property type="component" value="Unassembled WGS sequence"/>
</dbReference>
<evidence type="ECO:0000313" key="6">
    <source>
        <dbReference type="EMBL" id="TFJ86223.1"/>
    </source>
</evidence>
<dbReference type="EC" id="3.1.1.-" evidence="3"/>
<dbReference type="InterPro" id="IPR002018">
    <property type="entry name" value="CarbesteraseB"/>
</dbReference>
<dbReference type="GO" id="GO:0052689">
    <property type="term" value="F:carboxylic ester hydrolase activity"/>
    <property type="evidence" value="ECO:0007669"/>
    <property type="project" value="TreeGrafter"/>
</dbReference>
<dbReference type="Pfam" id="PF00135">
    <property type="entry name" value="COesterase"/>
    <property type="match status" value="1"/>
</dbReference>
<protein>
    <recommendedName>
        <fullName evidence="3">Carboxylic ester hydrolase</fullName>
        <ecNumber evidence="3">3.1.1.-</ecNumber>
    </recommendedName>
</protein>
<dbReference type="InterPro" id="IPR029058">
    <property type="entry name" value="AB_hydrolase_fold"/>
</dbReference>
<evidence type="ECO:0000259" key="5">
    <source>
        <dbReference type="Pfam" id="PF00135"/>
    </source>
</evidence>
<dbReference type="EMBL" id="SDOX01000009">
    <property type="protein sequence ID" value="TFJ86223.1"/>
    <property type="molecule type" value="Genomic_DNA"/>
</dbReference>
<accession>A0A4D9D895</accession>
<dbReference type="Gene3D" id="3.40.50.1820">
    <property type="entry name" value="alpha/beta hydrolase"/>
    <property type="match status" value="1"/>
</dbReference>
<gene>
    <name evidence="6" type="ORF">NSK_002431</name>
</gene>
<proteinExistence type="inferred from homology"/>
<comment type="caution">
    <text evidence="6">The sequence shown here is derived from an EMBL/GenBank/DDBJ whole genome shotgun (WGS) entry which is preliminary data.</text>
</comment>
<dbReference type="AlphaFoldDB" id="A0A4D9D895"/>
<organism evidence="6 7">
    <name type="scientific">Nannochloropsis salina CCMP1776</name>
    <dbReference type="NCBI Taxonomy" id="1027361"/>
    <lineage>
        <taxon>Eukaryota</taxon>
        <taxon>Sar</taxon>
        <taxon>Stramenopiles</taxon>
        <taxon>Ochrophyta</taxon>
        <taxon>Eustigmatophyceae</taxon>
        <taxon>Eustigmatales</taxon>
        <taxon>Monodopsidaceae</taxon>
        <taxon>Microchloropsis</taxon>
        <taxon>Microchloropsis salina</taxon>
    </lineage>
</organism>
<keyword evidence="7" id="KW-1185">Reference proteome</keyword>
<feature type="region of interest" description="Disordered" evidence="4">
    <location>
        <begin position="226"/>
        <end position="249"/>
    </location>
</feature>
<dbReference type="OrthoDB" id="408631at2759"/>
<comment type="similarity">
    <text evidence="1 3">Belongs to the type-B carboxylesterase/lipase family.</text>
</comment>
<dbReference type="PANTHER" id="PTHR43918">
    <property type="entry name" value="ACETYLCHOLINESTERASE"/>
    <property type="match status" value="1"/>
</dbReference>
<dbReference type="PROSITE" id="PS00122">
    <property type="entry name" value="CARBOXYLESTERASE_B_1"/>
    <property type="match status" value="1"/>
</dbReference>
<evidence type="ECO:0000256" key="1">
    <source>
        <dbReference type="ARBA" id="ARBA00005964"/>
    </source>
</evidence>
<feature type="domain" description="Carboxylesterase type B" evidence="5">
    <location>
        <begin position="13"/>
        <end position="562"/>
    </location>
</feature>
<dbReference type="InterPro" id="IPR050654">
    <property type="entry name" value="AChE-related_enzymes"/>
</dbReference>
<name>A0A4D9D895_9STRA</name>
<keyword evidence="2 3" id="KW-0378">Hydrolase</keyword>
<evidence type="ECO:0000256" key="3">
    <source>
        <dbReference type="RuleBase" id="RU361235"/>
    </source>
</evidence>
<evidence type="ECO:0000256" key="4">
    <source>
        <dbReference type="SAM" id="MobiDB-lite"/>
    </source>
</evidence>
<dbReference type="InterPro" id="IPR019826">
    <property type="entry name" value="Carboxylesterase_B_AS"/>
</dbReference>
<dbReference type="PANTHER" id="PTHR43918:SF4">
    <property type="entry name" value="CARBOXYLIC ESTER HYDROLASE"/>
    <property type="match status" value="1"/>
</dbReference>